<dbReference type="OrthoDB" id="7874352at2"/>
<evidence type="ECO:0008006" key="3">
    <source>
        <dbReference type="Google" id="ProtNLM"/>
    </source>
</evidence>
<accession>A0A2U8HFE8</accession>
<dbReference type="Proteomes" id="UP000244915">
    <property type="component" value="Chromosome 1"/>
</dbReference>
<name>A0A2U8HFE8_9RHOB</name>
<dbReference type="KEGG" id="ypac:CEW88_08580"/>
<dbReference type="AlphaFoldDB" id="A0A2U8HFE8"/>
<dbReference type="EMBL" id="CP022189">
    <property type="protein sequence ID" value="AWI84649.1"/>
    <property type="molecule type" value="Genomic_DNA"/>
</dbReference>
<gene>
    <name evidence="1" type="ORF">CEW88_08580</name>
</gene>
<proteinExistence type="predicted"/>
<protein>
    <recommendedName>
        <fullName evidence="3">DUF4332 domain-containing protein</fullName>
    </recommendedName>
</protein>
<reference evidence="1 2" key="1">
    <citation type="submission" date="2017-06" db="EMBL/GenBank/DDBJ databases">
        <title>Yangia sp. YSBP01 complete genome sequence.</title>
        <authorList>
            <person name="Woo J.-H."/>
            <person name="Kim H.-S."/>
        </authorList>
    </citation>
    <scope>NUCLEOTIDE SEQUENCE [LARGE SCALE GENOMIC DNA]</scope>
    <source>
        <strain evidence="1 2">YSBP01</strain>
    </source>
</reference>
<evidence type="ECO:0000313" key="1">
    <source>
        <dbReference type="EMBL" id="AWI84649.1"/>
    </source>
</evidence>
<sequence>MRASSLNRLPGAGIGLVWLLHANGIGSLEQLTTADAVRLTQGLGLVGQLVDVQDWIDFAKSELGGLDSQTPLAPL</sequence>
<evidence type="ECO:0000313" key="2">
    <source>
        <dbReference type="Proteomes" id="UP000244915"/>
    </source>
</evidence>
<organism evidence="1 2">
    <name type="scientific">Alloyangia pacifica</name>
    <dbReference type="NCBI Taxonomy" id="311180"/>
    <lineage>
        <taxon>Bacteria</taxon>
        <taxon>Pseudomonadati</taxon>
        <taxon>Pseudomonadota</taxon>
        <taxon>Alphaproteobacteria</taxon>
        <taxon>Rhodobacterales</taxon>
        <taxon>Roseobacteraceae</taxon>
        <taxon>Alloyangia</taxon>
    </lineage>
</organism>